<dbReference type="STRING" id="112498.A0A2D3VBJ4"/>
<dbReference type="Proteomes" id="UP000225277">
    <property type="component" value="Unassembled WGS sequence"/>
</dbReference>
<dbReference type="RefSeq" id="XP_023624734.1">
    <property type="nucleotide sequence ID" value="XM_023768966.1"/>
</dbReference>
<reference evidence="2 3" key="1">
    <citation type="submission" date="2016-03" db="EMBL/GenBank/DDBJ databases">
        <authorList>
            <person name="Ploux O."/>
        </authorList>
    </citation>
    <scope>NUCLEOTIDE SEQUENCE [LARGE SCALE GENOMIC DNA]</scope>
    <source>
        <strain evidence="2 3">URUG2</strain>
    </source>
</reference>
<sequence length="163" mass="19033">MEGKGPSWADRFIGPEFVLDMFDQEPWEGDHGYTTIENYFLYKQDIERLATMGMPYYSFSISWQRILPFTLPGTPVNQQGLQHYDDLINFVLEKGMKPIVTLVHIDSPLIFYPNVSEEYIGRNPEYGFLDYGMGDPRFEDAWVNYGKIVMSHFADRVPIIWVT</sequence>
<dbReference type="InterPro" id="IPR001360">
    <property type="entry name" value="Glyco_hydro_1"/>
</dbReference>
<protein>
    <recommendedName>
        <fullName evidence="4">Beta-glucosidase</fullName>
    </recommendedName>
</protein>
<gene>
    <name evidence="2" type="ORF">RCC_03679</name>
</gene>
<dbReference type="Gene3D" id="3.20.20.80">
    <property type="entry name" value="Glycosidases"/>
    <property type="match status" value="1"/>
</dbReference>
<dbReference type="InterPro" id="IPR017853">
    <property type="entry name" value="GH"/>
</dbReference>
<evidence type="ECO:0000313" key="2">
    <source>
        <dbReference type="EMBL" id="CZT17843.1"/>
    </source>
</evidence>
<dbReference type="AlphaFoldDB" id="A0A2D3VBJ4"/>
<evidence type="ECO:0000313" key="3">
    <source>
        <dbReference type="Proteomes" id="UP000225277"/>
    </source>
</evidence>
<organism evidence="2 3">
    <name type="scientific">Ramularia collo-cygni</name>
    <dbReference type="NCBI Taxonomy" id="112498"/>
    <lineage>
        <taxon>Eukaryota</taxon>
        <taxon>Fungi</taxon>
        <taxon>Dikarya</taxon>
        <taxon>Ascomycota</taxon>
        <taxon>Pezizomycotina</taxon>
        <taxon>Dothideomycetes</taxon>
        <taxon>Dothideomycetidae</taxon>
        <taxon>Mycosphaerellales</taxon>
        <taxon>Mycosphaerellaceae</taxon>
        <taxon>Ramularia</taxon>
    </lineage>
</organism>
<dbReference type="GeneID" id="35598877"/>
<accession>A0A2D3VBJ4</accession>
<name>A0A2D3VBJ4_9PEZI</name>
<dbReference type="PANTHER" id="PTHR10353:SF53">
    <property type="entry name" value="BETA-1,4-GLUCOSIDASE (EUROFUNG)"/>
    <property type="match status" value="1"/>
</dbReference>
<dbReference type="PANTHER" id="PTHR10353">
    <property type="entry name" value="GLYCOSYL HYDROLASE"/>
    <property type="match status" value="1"/>
</dbReference>
<evidence type="ECO:0008006" key="4">
    <source>
        <dbReference type="Google" id="ProtNLM"/>
    </source>
</evidence>
<dbReference type="EMBL" id="FJUY01000004">
    <property type="protein sequence ID" value="CZT17843.1"/>
    <property type="molecule type" value="Genomic_DNA"/>
</dbReference>
<dbReference type="SUPFAM" id="SSF51445">
    <property type="entry name" value="(Trans)glycosidases"/>
    <property type="match status" value="1"/>
</dbReference>
<proteinExistence type="inferred from homology"/>
<dbReference type="OrthoDB" id="65569at2759"/>
<dbReference type="Pfam" id="PF00232">
    <property type="entry name" value="Glyco_hydro_1"/>
    <property type="match status" value="1"/>
</dbReference>
<dbReference type="GO" id="GO:0008422">
    <property type="term" value="F:beta-glucosidase activity"/>
    <property type="evidence" value="ECO:0007669"/>
    <property type="project" value="TreeGrafter"/>
</dbReference>
<comment type="similarity">
    <text evidence="1">Belongs to the glycosyl hydrolase 1 family.</text>
</comment>
<evidence type="ECO:0000256" key="1">
    <source>
        <dbReference type="RuleBase" id="RU003690"/>
    </source>
</evidence>
<keyword evidence="3" id="KW-1185">Reference proteome</keyword>
<dbReference type="GO" id="GO:0005975">
    <property type="term" value="P:carbohydrate metabolic process"/>
    <property type="evidence" value="ECO:0007669"/>
    <property type="project" value="InterPro"/>
</dbReference>